<evidence type="ECO:0000313" key="2">
    <source>
        <dbReference type="EMBL" id="GCE41081.1"/>
    </source>
</evidence>
<gene>
    <name evidence="2" type="ORF">Rhow_004740</name>
</gene>
<accession>A0A402CBW9</accession>
<keyword evidence="1" id="KW-1133">Transmembrane helix</keyword>
<evidence type="ECO:0000256" key="1">
    <source>
        <dbReference type="SAM" id="Phobius"/>
    </source>
</evidence>
<reference evidence="2 3" key="1">
    <citation type="submission" date="2018-11" db="EMBL/GenBank/DDBJ databases">
        <title>Microbial catabolism of amino acid.</title>
        <authorList>
            <person name="Hibi M."/>
            <person name="Ogawa J."/>
        </authorList>
    </citation>
    <scope>NUCLEOTIDE SEQUENCE [LARGE SCALE GENOMIC DNA]</scope>
    <source>
        <strain evidence="2 3">C31-06</strain>
    </source>
</reference>
<dbReference type="EMBL" id="BHYM01000040">
    <property type="protein sequence ID" value="GCE41081.1"/>
    <property type="molecule type" value="Genomic_DNA"/>
</dbReference>
<dbReference type="Proteomes" id="UP000287519">
    <property type="component" value="Unassembled WGS sequence"/>
</dbReference>
<proteinExistence type="predicted"/>
<keyword evidence="1" id="KW-0812">Transmembrane</keyword>
<organism evidence="2 3">
    <name type="scientific">Rhodococcus wratislaviensis</name>
    <name type="common">Tsukamurella wratislaviensis</name>
    <dbReference type="NCBI Taxonomy" id="44752"/>
    <lineage>
        <taxon>Bacteria</taxon>
        <taxon>Bacillati</taxon>
        <taxon>Actinomycetota</taxon>
        <taxon>Actinomycetes</taxon>
        <taxon>Mycobacteriales</taxon>
        <taxon>Nocardiaceae</taxon>
        <taxon>Rhodococcus</taxon>
    </lineage>
</organism>
<name>A0A402CBW9_RHOWR</name>
<protein>
    <recommendedName>
        <fullName evidence="4">Pilus assembly protein TadE</fullName>
    </recommendedName>
</protein>
<keyword evidence="3" id="KW-1185">Reference proteome</keyword>
<dbReference type="InterPro" id="IPR049790">
    <property type="entry name" value="Rv3655c/TadE"/>
</dbReference>
<sequence>MMRSAENLRRSEAGGVTVEAAIAIASIVAVVVLCVGAITAVTLHVRCVDSAREAARLAARGDHESAISAAQRVAPDGADVSVRTEGEFVVATVRAHSPLLPLVNISAEAVAALEPTVPGWSGGGR</sequence>
<keyword evidence="1" id="KW-0472">Membrane</keyword>
<comment type="caution">
    <text evidence="2">The sequence shown here is derived from an EMBL/GenBank/DDBJ whole genome shotgun (WGS) entry which is preliminary data.</text>
</comment>
<feature type="transmembrane region" description="Helical" evidence="1">
    <location>
        <begin position="20"/>
        <end position="43"/>
    </location>
</feature>
<dbReference type="AlphaFoldDB" id="A0A402CBW9"/>
<evidence type="ECO:0000313" key="3">
    <source>
        <dbReference type="Proteomes" id="UP000287519"/>
    </source>
</evidence>
<evidence type="ECO:0008006" key="4">
    <source>
        <dbReference type="Google" id="ProtNLM"/>
    </source>
</evidence>
<dbReference type="NCBIfam" id="NF041390">
    <property type="entry name" value="TadE_Rv3655c"/>
    <property type="match status" value="1"/>
</dbReference>